<dbReference type="NCBIfam" id="NF033788">
    <property type="entry name" value="HTH_metalloreg"/>
    <property type="match status" value="1"/>
</dbReference>
<keyword evidence="7" id="KW-1185">Reference proteome</keyword>
<dbReference type="NCBIfam" id="NF007528">
    <property type="entry name" value="PRK10141.1"/>
    <property type="match status" value="1"/>
</dbReference>
<keyword evidence="2" id="KW-0805">Transcription regulation</keyword>
<dbReference type="InterPro" id="IPR036388">
    <property type="entry name" value="WH-like_DNA-bd_sf"/>
</dbReference>
<evidence type="ECO:0000259" key="5">
    <source>
        <dbReference type="PROSITE" id="PS50987"/>
    </source>
</evidence>
<dbReference type="SMART" id="SM00418">
    <property type="entry name" value="HTH_ARSR"/>
    <property type="match status" value="1"/>
</dbReference>
<dbReference type="RefSeq" id="WP_113917974.1">
    <property type="nucleotide sequence ID" value="NZ_QNSE01000013.1"/>
</dbReference>
<dbReference type="PANTHER" id="PTHR33154">
    <property type="entry name" value="TRANSCRIPTIONAL REGULATOR, ARSR FAMILY"/>
    <property type="match status" value="1"/>
</dbReference>
<name>A0A366J127_9GAMM</name>
<evidence type="ECO:0000256" key="4">
    <source>
        <dbReference type="ARBA" id="ARBA00023163"/>
    </source>
</evidence>
<organism evidence="6 7">
    <name type="scientific">Marinomonas rhizomae</name>
    <dbReference type="NCBI Taxonomy" id="491948"/>
    <lineage>
        <taxon>Bacteria</taxon>
        <taxon>Pseudomonadati</taxon>
        <taxon>Pseudomonadota</taxon>
        <taxon>Gammaproteobacteria</taxon>
        <taxon>Oceanospirillales</taxon>
        <taxon>Oceanospirillaceae</taxon>
        <taxon>Marinomonas</taxon>
    </lineage>
</organism>
<protein>
    <submittedName>
        <fullName evidence="6">ArsR family transcriptional regulator</fullName>
    </submittedName>
</protein>
<keyword evidence="3" id="KW-0238">DNA-binding</keyword>
<dbReference type="Proteomes" id="UP000252792">
    <property type="component" value="Unassembled WGS sequence"/>
</dbReference>
<keyword evidence="4" id="KW-0804">Transcription</keyword>
<reference evidence="6 7" key="1">
    <citation type="submission" date="2018-06" db="EMBL/GenBank/DDBJ databases">
        <title>Genomic Encyclopedia of Type Strains, Phase III (KMG-III): the genomes of soil and plant-associated and newly described type strains.</title>
        <authorList>
            <person name="Whitman W."/>
        </authorList>
    </citation>
    <scope>NUCLEOTIDE SEQUENCE [LARGE SCALE GENOMIC DNA]</scope>
    <source>
        <strain evidence="6 7">CECT 7377</strain>
    </source>
</reference>
<dbReference type="SUPFAM" id="SSF46785">
    <property type="entry name" value="Winged helix' DNA-binding domain"/>
    <property type="match status" value="1"/>
</dbReference>
<dbReference type="InterPro" id="IPR011991">
    <property type="entry name" value="ArsR-like_HTH"/>
</dbReference>
<dbReference type="CDD" id="cd00090">
    <property type="entry name" value="HTH_ARSR"/>
    <property type="match status" value="1"/>
</dbReference>
<evidence type="ECO:0000313" key="7">
    <source>
        <dbReference type="Proteomes" id="UP000252792"/>
    </source>
</evidence>
<dbReference type="PRINTS" id="PR00778">
    <property type="entry name" value="HTHARSR"/>
</dbReference>
<keyword evidence="1" id="KW-0059">Arsenical resistance</keyword>
<gene>
    <name evidence="6" type="ORF">DFP80_11394</name>
</gene>
<sequence>MNPCRFYKCLADDIRLKSLMLISQAGEACVCDLMAALELDQPKVSRHLAELRKCGILQDERRGKWVFYHIHPTLPNWAKEVILDTAKHNKDYYQAALTRLKSCQSSTNNCC</sequence>
<dbReference type="InterPro" id="IPR036390">
    <property type="entry name" value="WH_DNA-bd_sf"/>
</dbReference>
<dbReference type="EMBL" id="QNSE01000013">
    <property type="protein sequence ID" value="RBP79638.1"/>
    <property type="molecule type" value="Genomic_DNA"/>
</dbReference>
<dbReference type="AlphaFoldDB" id="A0A366J127"/>
<comment type="caution">
    <text evidence="6">The sequence shown here is derived from an EMBL/GenBank/DDBJ whole genome shotgun (WGS) entry which is preliminary data.</text>
</comment>
<dbReference type="OrthoDB" id="9793058at2"/>
<dbReference type="PROSITE" id="PS50987">
    <property type="entry name" value="HTH_ARSR_2"/>
    <property type="match status" value="1"/>
</dbReference>
<dbReference type="GO" id="GO:0003677">
    <property type="term" value="F:DNA binding"/>
    <property type="evidence" value="ECO:0007669"/>
    <property type="project" value="UniProtKB-KW"/>
</dbReference>
<dbReference type="InterPro" id="IPR001845">
    <property type="entry name" value="HTH_ArsR_DNA-bd_dom"/>
</dbReference>
<evidence type="ECO:0000256" key="3">
    <source>
        <dbReference type="ARBA" id="ARBA00023125"/>
    </source>
</evidence>
<evidence type="ECO:0000256" key="1">
    <source>
        <dbReference type="ARBA" id="ARBA00022849"/>
    </source>
</evidence>
<accession>A0A366J127</accession>
<dbReference type="InterPro" id="IPR051081">
    <property type="entry name" value="HTH_MetalResp_TranReg"/>
</dbReference>
<dbReference type="GO" id="GO:0046685">
    <property type="term" value="P:response to arsenic-containing substance"/>
    <property type="evidence" value="ECO:0007669"/>
    <property type="project" value="UniProtKB-KW"/>
</dbReference>
<evidence type="ECO:0000313" key="6">
    <source>
        <dbReference type="EMBL" id="RBP79638.1"/>
    </source>
</evidence>
<evidence type="ECO:0000256" key="2">
    <source>
        <dbReference type="ARBA" id="ARBA00023015"/>
    </source>
</evidence>
<feature type="domain" description="HTH arsR-type" evidence="5">
    <location>
        <begin position="1"/>
        <end position="90"/>
    </location>
</feature>
<dbReference type="Pfam" id="PF01022">
    <property type="entry name" value="HTH_5"/>
    <property type="match status" value="1"/>
</dbReference>
<dbReference type="PANTHER" id="PTHR33154:SF18">
    <property type="entry name" value="ARSENICAL RESISTANCE OPERON REPRESSOR"/>
    <property type="match status" value="1"/>
</dbReference>
<dbReference type="Gene3D" id="1.10.10.10">
    <property type="entry name" value="Winged helix-like DNA-binding domain superfamily/Winged helix DNA-binding domain"/>
    <property type="match status" value="1"/>
</dbReference>
<proteinExistence type="predicted"/>
<dbReference type="GO" id="GO:0003700">
    <property type="term" value="F:DNA-binding transcription factor activity"/>
    <property type="evidence" value="ECO:0007669"/>
    <property type="project" value="InterPro"/>
</dbReference>